<comment type="caution">
    <text evidence="1">The sequence shown here is derived from an EMBL/GenBank/DDBJ whole genome shotgun (WGS) entry which is preliminary data.</text>
</comment>
<keyword evidence="2" id="KW-1185">Reference proteome</keyword>
<gene>
    <name evidence="1" type="ORF">AVEN_13128_1</name>
</gene>
<dbReference type="Proteomes" id="UP000499080">
    <property type="component" value="Unassembled WGS sequence"/>
</dbReference>
<protein>
    <submittedName>
        <fullName evidence="1">Uncharacterized protein</fullName>
    </submittedName>
</protein>
<accession>A0A4Y2QUE2</accession>
<reference evidence="1 2" key="1">
    <citation type="journal article" date="2019" name="Sci. Rep.">
        <title>Orb-weaving spider Araneus ventricosus genome elucidates the spidroin gene catalogue.</title>
        <authorList>
            <person name="Kono N."/>
            <person name="Nakamura H."/>
            <person name="Ohtoshi R."/>
            <person name="Moran D.A.P."/>
            <person name="Shinohara A."/>
            <person name="Yoshida Y."/>
            <person name="Fujiwara M."/>
            <person name="Mori M."/>
            <person name="Tomita M."/>
            <person name="Arakawa K."/>
        </authorList>
    </citation>
    <scope>NUCLEOTIDE SEQUENCE [LARGE SCALE GENOMIC DNA]</scope>
</reference>
<dbReference type="AlphaFoldDB" id="A0A4Y2QUE2"/>
<name>A0A4Y2QUE2_ARAVE</name>
<evidence type="ECO:0000313" key="2">
    <source>
        <dbReference type="Proteomes" id="UP000499080"/>
    </source>
</evidence>
<proteinExistence type="predicted"/>
<sequence length="114" mass="12775">NFQPIHLGGFIHGETSPCKWLGSTPQHSDFQPLHLGESVTEPPCKSHYRSLRSHRTKAPIPLPTFKTGPPLRFRESLTLPQDGSTFCGFRFREKATLPLLTVAFQLLWPNAPNG</sequence>
<feature type="non-terminal residue" evidence="1">
    <location>
        <position position="1"/>
    </location>
</feature>
<evidence type="ECO:0000313" key="1">
    <source>
        <dbReference type="EMBL" id="GBN66840.1"/>
    </source>
</evidence>
<organism evidence="1 2">
    <name type="scientific">Araneus ventricosus</name>
    <name type="common">Orbweaver spider</name>
    <name type="synonym">Epeira ventricosa</name>
    <dbReference type="NCBI Taxonomy" id="182803"/>
    <lineage>
        <taxon>Eukaryota</taxon>
        <taxon>Metazoa</taxon>
        <taxon>Ecdysozoa</taxon>
        <taxon>Arthropoda</taxon>
        <taxon>Chelicerata</taxon>
        <taxon>Arachnida</taxon>
        <taxon>Araneae</taxon>
        <taxon>Araneomorphae</taxon>
        <taxon>Entelegynae</taxon>
        <taxon>Araneoidea</taxon>
        <taxon>Araneidae</taxon>
        <taxon>Araneus</taxon>
    </lineage>
</organism>
<dbReference type="EMBL" id="BGPR01014823">
    <property type="protein sequence ID" value="GBN66840.1"/>
    <property type="molecule type" value="Genomic_DNA"/>
</dbReference>